<comment type="caution">
    <text evidence="2">The sequence shown here is derived from an EMBL/GenBank/DDBJ whole genome shotgun (WGS) entry which is preliminary data.</text>
</comment>
<dbReference type="InterPro" id="IPR029415">
    <property type="entry name" value="Lines_C"/>
</dbReference>
<proteinExistence type="predicted"/>
<dbReference type="Pfam" id="PF14695">
    <property type="entry name" value="LINES_C"/>
    <property type="match status" value="1"/>
</dbReference>
<feature type="domain" description="Protein Lines C-terminal" evidence="1">
    <location>
        <begin position="677"/>
        <end position="706"/>
    </location>
</feature>
<dbReference type="PANTHER" id="PTHR16057:SF1">
    <property type="entry name" value="PROTEIN LINES HOMOLOG 1"/>
    <property type="match status" value="1"/>
</dbReference>
<evidence type="ECO:0000313" key="2">
    <source>
        <dbReference type="EMBL" id="KAG2408672.1"/>
    </source>
</evidence>
<name>A0A8T0LAS7_PHAAN</name>
<reference evidence="2 3" key="1">
    <citation type="submission" date="2020-05" db="EMBL/GenBank/DDBJ databases">
        <title>Vigna angularis (adzuki bean) Var. LongXiaoDou No. 4 denovo assembly.</title>
        <authorList>
            <person name="Xiang H."/>
        </authorList>
    </citation>
    <scope>NUCLEOTIDE SEQUENCE [LARGE SCALE GENOMIC DNA]</scope>
    <source>
        <tissue evidence="2">Leaf</tissue>
    </source>
</reference>
<evidence type="ECO:0000313" key="3">
    <source>
        <dbReference type="Proteomes" id="UP000743370"/>
    </source>
</evidence>
<dbReference type="InterPro" id="IPR024875">
    <property type="entry name" value="Protein_Lines"/>
</dbReference>
<sequence length="827" mass="93729">MNWKDVLITLSAPSSLLQDTANKSKSDNCAGEMSPAAELQWLCRLIDDYLRPYTEPWASVSISKEKEKEILIASSQVVTKIKLRIREFDSSAELKRAPDEEQWCGSNQHSSVDQCLPRTVTEMMVLLTVKSEFVQHVAVNALSLTSRFVHITGNNWVRFIHFLCCWLEMAITKMISCSSGPSSGTENSEFDSFDVEFLMQYGIKDFDWSTVAGVLRVLRVICKYLEEEDYDDGLVKVYHDSVNSCLLKMPWDLLDKFWSCEFGSMKNSSSINQVHLNKFSVMEPVMIFLGTFLQFLCSLVDQKDLVETDCDSIDKHPLFITVVNLVPRLAKWCLRKQEDNTEKCIINYLNHKLLPDRFSLSWPALDGGLGGAAVTGLILMIRLGSLTGLDCRIPFSWIELLHNYFEEFLQQPLTQFHSDQINCLEGSPFLMSLSDGEACLTHSDHLQRQAVYLLLACSFSLISQRGENANHCNCSTLSSCFTTNPDSEHDCFCMKKGFLELYKWIQRHLPTAISINHDNYLEICMDFMSSFLQLYLREDDLLFEVLLLLFSISSCLQQQSERKGAAYQDIHYDHQVLLDYLISKDTGISSAKYLLRCLHLICNSWKLFVEFPLFGEFLDQSSCKRRKIVGDGLQLLADGMPTSVDNSGSTMLLIKNYKEDSGCGFKRYNIKPFKKAAECLLSLSNSVYNLHQKKLFPYNPEVLLRRKKVSIAGTNEQNVEIFCAGSELIGSGITPNPSITLHAISGGSGYQCHLELTKDVFLADSFLLGTWSLHSSLNKHVLRPKLENFVALLKPVPHPFTSRLALKCFEKVWIEKISSHGALSKPG</sequence>
<dbReference type="AlphaFoldDB" id="A0A8T0LAS7"/>
<evidence type="ECO:0000259" key="1">
    <source>
        <dbReference type="Pfam" id="PF14695"/>
    </source>
</evidence>
<gene>
    <name evidence="2" type="ORF">HKW66_Vig0034940</name>
</gene>
<dbReference type="Proteomes" id="UP000743370">
    <property type="component" value="Unassembled WGS sequence"/>
</dbReference>
<protein>
    <recommendedName>
        <fullName evidence="1">Protein Lines C-terminal domain-containing protein</fullName>
    </recommendedName>
</protein>
<organism evidence="2 3">
    <name type="scientific">Phaseolus angularis</name>
    <name type="common">Azuki bean</name>
    <name type="synonym">Vigna angularis</name>
    <dbReference type="NCBI Taxonomy" id="3914"/>
    <lineage>
        <taxon>Eukaryota</taxon>
        <taxon>Viridiplantae</taxon>
        <taxon>Streptophyta</taxon>
        <taxon>Embryophyta</taxon>
        <taxon>Tracheophyta</taxon>
        <taxon>Spermatophyta</taxon>
        <taxon>Magnoliopsida</taxon>
        <taxon>eudicotyledons</taxon>
        <taxon>Gunneridae</taxon>
        <taxon>Pentapetalae</taxon>
        <taxon>rosids</taxon>
        <taxon>fabids</taxon>
        <taxon>Fabales</taxon>
        <taxon>Fabaceae</taxon>
        <taxon>Papilionoideae</taxon>
        <taxon>50 kb inversion clade</taxon>
        <taxon>NPAAA clade</taxon>
        <taxon>indigoferoid/millettioid clade</taxon>
        <taxon>Phaseoleae</taxon>
        <taxon>Vigna</taxon>
    </lineage>
</organism>
<accession>A0A8T0LAS7</accession>
<dbReference type="PANTHER" id="PTHR16057">
    <property type="entry name" value="WINS1, 2 PROTEIN"/>
    <property type="match status" value="1"/>
</dbReference>
<dbReference type="EMBL" id="JABFOF010000001">
    <property type="protein sequence ID" value="KAG2408672.1"/>
    <property type="molecule type" value="Genomic_DNA"/>
</dbReference>